<proteinExistence type="predicted"/>
<accession>K0R0V5</accession>
<keyword evidence="2" id="KW-1185">Reference proteome</keyword>
<dbReference type="eggNOG" id="ENOG502T0EM">
    <property type="taxonomic scope" value="Eukaryota"/>
</dbReference>
<evidence type="ECO:0000313" key="2">
    <source>
        <dbReference type="Proteomes" id="UP000266841"/>
    </source>
</evidence>
<comment type="caution">
    <text evidence="1">The sequence shown here is derived from an EMBL/GenBank/DDBJ whole genome shotgun (WGS) entry which is preliminary data.</text>
</comment>
<dbReference type="OrthoDB" id="47659at2759"/>
<dbReference type="AlphaFoldDB" id="K0R0V5"/>
<protein>
    <recommendedName>
        <fullName evidence="3">PNPLA domain-containing protein</fullName>
    </recommendedName>
</protein>
<organism evidence="1 2">
    <name type="scientific">Thalassiosira oceanica</name>
    <name type="common">Marine diatom</name>
    <dbReference type="NCBI Taxonomy" id="159749"/>
    <lineage>
        <taxon>Eukaryota</taxon>
        <taxon>Sar</taxon>
        <taxon>Stramenopiles</taxon>
        <taxon>Ochrophyta</taxon>
        <taxon>Bacillariophyta</taxon>
        <taxon>Coscinodiscophyceae</taxon>
        <taxon>Thalassiosirophycidae</taxon>
        <taxon>Thalassiosirales</taxon>
        <taxon>Thalassiosiraceae</taxon>
        <taxon>Thalassiosira</taxon>
    </lineage>
</organism>
<gene>
    <name evidence="1" type="ORF">THAOC_36036</name>
</gene>
<dbReference type="EMBL" id="AGNL01048587">
    <property type="protein sequence ID" value="EJK45350.1"/>
    <property type="molecule type" value="Genomic_DNA"/>
</dbReference>
<evidence type="ECO:0000313" key="1">
    <source>
        <dbReference type="EMBL" id="EJK45350.1"/>
    </source>
</evidence>
<dbReference type="Proteomes" id="UP000266841">
    <property type="component" value="Unassembled WGS sequence"/>
</dbReference>
<reference evidence="1 2" key="1">
    <citation type="journal article" date="2012" name="Genome Biol.">
        <title>Genome and low-iron response of an oceanic diatom adapted to chronic iron limitation.</title>
        <authorList>
            <person name="Lommer M."/>
            <person name="Specht M."/>
            <person name="Roy A.S."/>
            <person name="Kraemer L."/>
            <person name="Andreson R."/>
            <person name="Gutowska M.A."/>
            <person name="Wolf J."/>
            <person name="Bergner S.V."/>
            <person name="Schilhabel M.B."/>
            <person name="Klostermeier U.C."/>
            <person name="Beiko R.G."/>
            <person name="Rosenstiel P."/>
            <person name="Hippler M."/>
            <person name="Laroche J."/>
        </authorList>
    </citation>
    <scope>NUCLEOTIDE SEQUENCE [LARGE SCALE GENOMIC DNA]</scope>
    <source>
        <strain evidence="1 2">CCMP1005</strain>
    </source>
</reference>
<sequence length="264" mass="29847">MLPRPSSLHADQGLVVEDQVGHSSSRVFIPGNGYSGFFYTLGWLRSLEEAHSSEEDFTYECYSGGCLALVAHLLNVELEVALDLAIGSRERLLAGDIARYEVVERFVDGLLDLAETHEVVTEDHCSTTVRQAKLDRNETRSLEWLSRMNIITSSWSYHHTYLLEKNVRRPSSTEDLKSLLLDTTFIPFLTGETFGRAKSNLVQHNDGALAVWFDNLIGRKSSSSGFVLRLPKTMLLWSNIFNMWLDRKTAVLIWNEGTTAFSRV</sequence>
<name>K0R0V5_THAOC</name>
<evidence type="ECO:0008006" key="3">
    <source>
        <dbReference type="Google" id="ProtNLM"/>
    </source>
</evidence>